<reference evidence="3 4" key="1">
    <citation type="journal article" date="2014" name="Nat. Commun.">
        <title>Klebsormidium flaccidum genome reveals primary factors for plant terrestrial adaptation.</title>
        <authorList>
            <person name="Hori K."/>
            <person name="Maruyama F."/>
            <person name="Fujisawa T."/>
            <person name="Togashi T."/>
            <person name="Yamamoto N."/>
            <person name="Seo M."/>
            <person name="Sato S."/>
            <person name="Yamada T."/>
            <person name="Mori H."/>
            <person name="Tajima N."/>
            <person name="Moriyama T."/>
            <person name="Ikeuchi M."/>
            <person name="Watanabe M."/>
            <person name="Wada H."/>
            <person name="Kobayashi K."/>
            <person name="Saito M."/>
            <person name="Masuda T."/>
            <person name="Sasaki-Sekimoto Y."/>
            <person name="Mashiguchi K."/>
            <person name="Awai K."/>
            <person name="Shimojima M."/>
            <person name="Masuda S."/>
            <person name="Iwai M."/>
            <person name="Nobusawa T."/>
            <person name="Narise T."/>
            <person name="Kondo S."/>
            <person name="Saito H."/>
            <person name="Sato R."/>
            <person name="Murakawa M."/>
            <person name="Ihara Y."/>
            <person name="Oshima-Yamada Y."/>
            <person name="Ohtaka K."/>
            <person name="Satoh M."/>
            <person name="Sonobe K."/>
            <person name="Ishii M."/>
            <person name="Ohtani R."/>
            <person name="Kanamori-Sato M."/>
            <person name="Honoki R."/>
            <person name="Miyazaki D."/>
            <person name="Mochizuki H."/>
            <person name="Umetsu J."/>
            <person name="Higashi K."/>
            <person name="Shibata D."/>
            <person name="Kamiya Y."/>
            <person name="Sato N."/>
            <person name="Nakamura Y."/>
            <person name="Tabata S."/>
            <person name="Ida S."/>
            <person name="Kurokawa K."/>
            <person name="Ohta H."/>
        </authorList>
    </citation>
    <scope>NUCLEOTIDE SEQUENCE [LARGE SCALE GENOMIC DNA]</scope>
    <source>
        <strain evidence="3 4">NIES-2285</strain>
    </source>
</reference>
<proteinExistence type="predicted"/>
<evidence type="ECO:0000256" key="2">
    <source>
        <dbReference type="SAM" id="Phobius"/>
    </source>
</evidence>
<dbReference type="AlphaFoldDB" id="A0A1Y1HV31"/>
<accession>A0A1Y1HV31</accession>
<name>A0A1Y1HV31_KLENI</name>
<feature type="compositionally biased region" description="Basic and acidic residues" evidence="1">
    <location>
        <begin position="401"/>
        <end position="411"/>
    </location>
</feature>
<gene>
    <name evidence="3" type="ORF">KFL_000530240</name>
</gene>
<protein>
    <submittedName>
        <fullName evidence="3">Uncharacterized protein</fullName>
    </submittedName>
</protein>
<feature type="transmembrane region" description="Helical" evidence="2">
    <location>
        <begin position="345"/>
        <end position="371"/>
    </location>
</feature>
<feature type="transmembrane region" description="Helical" evidence="2">
    <location>
        <begin position="312"/>
        <end position="333"/>
    </location>
</feature>
<feature type="transmembrane region" description="Helical" evidence="2">
    <location>
        <begin position="175"/>
        <end position="192"/>
    </location>
</feature>
<evidence type="ECO:0000313" key="3">
    <source>
        <dbReference type="EMBL" id="GAQ80397.1"/>
    </source>
</evidence>
<feature type="transmembrane region" description="Helical" evidence="2">
    <location>
        <begin position="220"/>
        <end position="243"/>
    </location>
</feature>
<feature type="region of interest" description="Disordered" evidence="1">
    <location>
        <begin position="387"/>
        <end position="411"/>
    </location>
</feature>
<keyword evidence="2" id="KW-0472">Membrane</keyword>
<keyword evidence="4" id="KW-1185">Reference proteome</keyword>
<organism evidence="3 4">
    <name type="scientific">Klebsormidium nitens</name>
    <name type="common">Green alga</name>
    <name type="synonym">Ulothrix nitens</name>
    <dbReference type="NCBI Taxonomy" id="105231"/>
    <lineage>
        <taxon>Eukaryota</taxon>
        <taxon>Viridiplantae</taxon>
        <taxon>Streptophyta</taxon>
        <taxon>Klebsormidiophyceae</taxon>
        <taxon>Klebsormidiales</taxon>
        <taxon>Klebsormidiaceae</taxon>
        <taxon>Klebsormidium</taxon>
    </lineage>
</organism>
<sequence length="411" mass="43955">MRRDCEASDQSVLFLTCCPKRVPRHLPEELSAPISSQKRTTDAMMTPNASEAPPGFFTVIALSWRIFQAQPGSLLLAALPTVLALVSLTVALSSPLSVFNFLRKAFPDTSIVTVLWIALIVGQPVARVTMLAAAGVVWTACAGISARKVVSFYRTKRLEAQEVAPTRRRSRLVKFLKVLTTAVVCLSLYGGLQYGCERLPLWGSGSPGVEKGKNANLPSAILYTSLAFSAPLLSVFVASNTLLALPATILDPDCWGFASLLRSWRLARTARWQMVAFFLLTVAGMAVCACAPPFIVAVLIGNPWSNLNDFFVLADGVGLPAPITAVLLILGLLQKYAAALAGPGARFGAMLVGMVGGAAYFQVLWVIAYLAGLRRLELITGPPGTAPSATTQQALTSHRAPSGDHLRYTQQ</sequence>
<feature type="transmembrane region" description="Helical" evidence="2">
    <location>
        <begin position="74"/>
        <end position="93"/>
    </location>
</feature>
<evidence type="ECO:0000313" key="4">
    <source>
        <dbReference type="Proteomes" id="UP000054558"/>
    </source>
</evidence>
<feature type="transmembrane region" description="Helical" evidence="2">
    <location>
        <begin position="275"/>
        <end position="300"/>
    </location>
</feature>
<dbReference type="Proteomes" id="UP000054558">
    <property type="component" value="Unassembled WGS sequence"/>
</dbReference>
<dbReference type="EMBL" id="DF237002">
    <property type="protein sequence ID" value="GAQ80397.1"/>
    <property type="molecule type" value="Genomic_DNA"/>
</dbReference>
<keyword evidence="2" id="KW-0812">Transmembrane</keyword>
<keyword evidence="2" id="KW-1133">Transmembrane helix</keyword>
<evidence type="ECO:0000256" key="1">
    <source>
        <dbReference type="SAM" id="MobiDB-lite"/>
    </source>
</evidence>